<name>A0ABS9KHT9_9BACT</name>
<protein>
    <submittedName>
        <fullName evidence="3">Taurine dioxygenase</fullName>
    </submittedName>
</protein>
<reference evidence="3" key="2">
    <citation type="submission" date="2024-05" db="EMBL/GenBank/DDBJ databases">
        <title>Rhodohalobacter halophilus gen. nov., sp. nov., a moderately halophilic member of the family Balneolaceae.</title>
        <authorList>
            <person name="Xia J."/>
        </authorList>
    </citation>
    <scope>NUCLEOTIDE SEQUENCE</scope>
    <source>
        <strain evidence="3">WB101</strain>
    </source>
</reference>
<sequence length="115" mass="13345">MDIPTPIIEKQVIVDLLYGDEDYVSEFASASIESFTEFKTKYSKSLKQRDMETLRQAGHKIKPVAQMMKLDDVVTMYETSKIMLEEDASDQEIKKLAESMNKFCKQLIKELKQLE</sequence>
<dbReference type="Proteomes" id="UP001165366">
    <property type="component" value="Unassembled WGS sequence"/>
</dbReference>
<dbReference type="EMBL" id="JAKLWS010000032">
    <property type="protein sequence ID" value="MCG2590417.1"/>
    <property type="molecule type" value="Genomic_DNA"/>
</dbReference>
<dbReference type="GO" id="GO:0051213">
    <property type="term" value="F:dioxygenase activity"/>
    <property type="evidence" value="ECO:0007669"/>
    <property type="project" value="UniProtKB-KW"/>
</dbReference>
<keyword evidence="3" id="KW-0223">Dioxygenase</keyword>
<feature type="modified residue" description="Phosphohistidine" evidence="1">
    <location>
        <position position="59"/>
    </location>
</feature>
<organism evidence="3 4">
    <name type="scientific">Rhodohalobacter sulfatireducens</name>
    <dbReference type="NCBI Taxonomy" id="2911366"/>
    <lineage>
        <taxon>Bacteria</taxon>
        <taxon>Pseudomonadati</taxon>
        <taxon>Balneolota</taxon>
        <taxon>Balneolia</taxon>
        <taxon>Balneolales</taxon>
        <taxon>Balneolaceae</taxon>
        <taxon>Rhodohalobacter</taxon>
    </lineage>
</organism>
<evidence type="ECO:0000313" key="3">
    <source>
        <dbReference type="EMBL" id="MCG2590417.1"/>
    </source>
</evidence>
<evidence type="ECO:0000259" key="2">
    <source>
        <dbReference type="PROSITE" id="PS50894"/>
    </source>
</evidence>
<reference evidence="3" key="1">
    <citation type="submission" date="2022-01" db="EMBL/GenBank/DDBJ databases">
        <authorList>
            <person name="Wang Y."/>
        </authorList>
    </citation>
    <scope>NUCLEOTIDE SEQUENCE</scope>
    <source>
        <strain evidence="3">WB101</strain>
    </source>
</reference>
<dbReference type="Gene3D" id="1.20.120.160">
    <property type="entry name" value="HPT domain"/>
    <property type="match status" value="1"/>
</dbReference>
<dbReference type="PROSITE" id="PS50894">
    <property type="entry name" value="HPT"/>
    <property type="match status" value="1"/>
</dbReference>
<dbReference type="RefSeq" id="WP_237855814.1">
    <property type="nucleotide sequence ID" value="NZ_JAKLWS010000032.1"/>
</dbReference>
<accession>A0ABS9KHT9</accession>
<dbReference type="InterPro" id="IPR036641">
    <property type="entry name" value="HPT_dom_sf"/>
</dbReference>
<feature type="domain" description="HPt" evidence="2">
    <location>
        <begin position="20"/>
        <end position="115"/>
    </location>
</feature>
<keyword evidence="1" id="KW-0597">Phosphoprotein</keyword>
<proteinExistence type="predicted"/>
<evidence type="ECO:0000256" key="1">
    <source>
        <dbReference type="PROSITE-ProRule" id="PRU00110"/>
    </source>
</evidence>
<keyword evidence="4" id="KW-1185">Reference proteome</keyword>
<comment type="caution">
    <text evidence="3">The sequence shown here is derived from an EMBL/GenBank/DDBJ whole genome shotgun (WGS) entry which is preliminary data.</text>
</comment>
<evidence type="ECO:0000313" key="4">
    <source>
        <dbReference type="Proteomes" id="UP001165366"/>
    </source>
</evidence>
<keyword evidence="3" id="KW-0560">Oxidoreductase</keyword>
<dbReference type="SUPFAM" id="SSF47226">
    <property type="entry name" value="Histidine-containing phosphotransfer domain, HPT domain"/>
    <property type="match status" value="1"/>
</dbReference>
<dbReference type="InterPro" id="IPR008207">
    <property type="entry name" value="Sig_transdc_His_kin_Hpt_dom"/>
</dbReference>
<gene>
    <name evidence="3" type="ORF">L6773_17710</name>
</gene>